<protein>
    <submittedName>
        <fullName evidence="1">Uncharacterized protein</fullName>
    </submittedName>
</protein>
<reference evidence="1" key="1">
    <citation type="submission" date="2018-05" db="EMBL/GenBank/DDBJ databases">
        <authorList>
            <person name="Lanie J.A."/>
            <person name="Ng W.-L."/>
            <person name="Kazmierczak K.M."/>
            <person name="Andrzejewski T.M."/>
            <person name="Davidsen T.M."/>
            <person name="Wayne K.J."/>
            <person name="Tettelin H."/>
            <person name="Glass J.I."/>
            <person name="Rusch D."/>
            <person name="Podicherti R."/>
            <person name="Tsui H.-C.T."/>
            <person name="Winkler M.E."/>
        </authorList>
    </citation>
    <scope>NUCLEOTIDE SEQUENCE</scope>
    <source>
        <strain evidence="1">ZC4RG45</strain>
    </source>
</reference>
<sequence>MDMATYLTADEYSKALTTRLDEFYEALTFRWREEACKALSKTVFDVPGAPEPLRWQPDQDDVEQAASTGALAVQMAGQVRSVRTTAYLSDVAMRLRRHEATPAVQQLFKRMTAAGIPLQRVQ</sequence>
<name>A0A2W4JT30_9PSEU</name>
<organism evidence="1">
    <name type="scientific">Thermocrispum agreste</name>
    <dbReference type="NCBI Taxonomy" id="37925"/>
    <lineage>
        <taxon>Bacteria</taxon>
        <taxon>Bacillati</taxon>
        <taxon>Actinomycetota</taxon>
        <taxon>Actinomycetes</taxon>
        <taxon>Pseudonocardiales</taxon>
        <taxon>Pseudonocardiaceae</taxon>
        <taxon>Thermocrispum</taxon>
    </lineage>
</organism>
<proteinExistence type="predicted"/>
<dbReference type="EMBL" id="QGUI01000051">
    <property type="protein sequence ID" value="PZN00906.1"/>
    <property type="molecule type" value="Genomic_DNA"/>
</dbReference>
<gene>
    <name evidence="1" type="ORF">DIU77_02350</name>
</gene>
<dbReference type="AlphaFoldDB" id="A0A2W4JT30"/>
<comment type="caution">
    <text evidence="1">The sequence shown here is derived from an EMBL/GenBank/DDBJ whole genome shotgun (WGS) entry which is preliminary data.</text>
</comment>
<evidence type="ECO:0000313" key="1">
    <source>
        <dbReference type="EMBL" id="PZN00906.1"/>
    </source>
</evidence>
<accession>A0A2W4JT30</accession>